<evidence type="ECO:0000313" key="3">
    <source>
        <dbReference type="Proteomes" id="UP001597371"/>
    </source>
</evidence>
<reference evidence="3" key="1">
    <citation type="journal article" date="2019" name="Int. J. Syst. Evol. Microbiol.">
        <title>The Global Catalogue of Microorganisms (GCM) 10K type strain sequencing project: providing services to taxonomists for standard genome sequencing and annotation.</title>
        <authorList>
            <consortium name="The Broad Institute Genomics Platform"/>
            <consortium name="The Broad Institute Genome Sequencing Center for Infectious Disease"/>
            <person name="Wu L."/>
            <person name="Ma J."/>
        </authorList>
    </citation>
    <scope>NUCLEOTIDE SEQUENCE [LARGE SCALE GENOMIC DNA]</scope>
    <source>
        <strain evidence="3">ZS-35-S2</strain>
    </source>
</reference>
<dbReference type="Proteomes" id="UP001597371">
    <property type="component" value="Unassembled WGS sequence"/>
</dbReference>
<dbReference type="EMBL" id="JBHUIJ010000022">
    <property type="protein sequence ID" value="MFD2238877.1"/>
    <property type="molecule type" value="Genomic_DNA"/>
</dbReference>
<organism evidence="2 3">
    <name type="scientific">Aureimonas populi</name>
    <dbReference type="NCBI Taxonomy" id="1701758"/>
    <lineage>
        <taxon>Bacteria</taxon>
        <taxon>Pseudomonadati</taxon>
        <taxon>Pseudomonadota</taxon>
        <taxon>Alphaproteobacteria</taxon>
        <taxon>Hyphomicrobiales</taxon>
        <taxon>Aurantimonadaceae</taxon>
        <taxon>Aureimonas</taxon>
    </lineage>
</organism>
<name>A0ABW5CSB2_9HYPH</name>
<accession>A0ABW5CSB2</accession>
<evidence type="ECO:0000313" key="2">
    <source>
        <dbReference type="EMBL" id="MFD2238877.1"/>
    </source>
</evidence>
<keyword evidence="1" id="KW-0472">Membrane</keyword>
<sequence length="40" mass="4370">MKACATRGTRAQGRHLMHSIIYLIGVIVVVLFILSFLGLA</sequence>
<feature type="transmembrane region" description="Helical" evidence="1">
    <location>
        <begin position="20"/>
        <end position="39"/>
    </location>
</feature>
<protein>
    <submittedName>
        <fullName evidence="2">Uncharacterized protein</fullName>
    </submittedName>
</protein>
<proteinExistence type="predicted"/>
<keyword evidence="1" id="KW-0812">Transmembrane</keyword>
<dbReference type="RefSeq" id="WP_280842347.1">
    <property type="nucleotide sequence ID" value="NZ_CP072611.1"/>
</dbReference>
<keyword evidence="1" id="KW-1133">Transmembrane helix</keyword>
<evidence type="ECO:0000256" key="1">
    <source>
        <dbReference type="SAM" id="Phobius"/>
    </source>
</evidence>
<comment type="caution">
    <text evidence="2">The sequence shown here is derived from an EMBL/GenBank/DDBJ whole genome shotgun (WGS) entry which is preliminary data.</text>
</comment>
<gene>
    <name evidence="2" type="ORF">ACFSKQ_15590</name>
</gene>
<keyword evidence="3" id="KW-1185">Reference proteome</keyword>